<proteinExistence type="predicted"/>
<dbReference type="GO" id="GO:0005634">
    <property type="term" value="C:nucleus"/>
    <property type="evidence" value="ECO:0007669"/>
    <property type="project" value="UniProtKB-SubCell"/>
</dbReference>
<comment type="subcellular location">
    <subcellularLocation>
        <location evidence="1">Nucleus</location>
    </subcellularLocation>
</comment>
<gene>
    <name evidence="4" type="ORF">BaOVIS_022030</name>
</gene>
<dbReference type="InterPro" id="IPR014813">
    <property type="entry name" value="Gnl3_N_dom"/>
</dbReference>
<accession>A0A9W5TAV8</accession>
<reference evidence="4" key="1">
    <citation type="submission" date="2019-12" db="EMBL/GenBank/DDBJ databases">
        <title>Genome sequence of Babesia ovis.</title>
        <authorList>
            <person name="Yamagishi J."/>
            <person name="Sevinc F."/>
            <person name="Xuan X."/>
        </authorList>
    </citation>
    <scope>NUCLEOTIDE SEQUENCE</scope>
    <source>
        <strain evidence="4">Selcuk</strain>
    </source>
</reference>
<name>A0A9W5TAV8_BABOV</name>
<keyword evidence="5" id="KW-1185">Reference proteome</keyword>
<keyword evidence="2" id="KW-0539">Nucleus</keyword>
<evidence type="ECO:0000313" key="5">
    <source>
        <dbReference type="Proteomes" id="UP001057455"/>
    </source>
</evidence>
<evidence type="ECO:0000313" key="4">
    <source>
        <dbReference type="EMBL" id="GFE54799.1"/>
    </source>
</evidence>
<dbReference type="Proteomes" id="UP001057455">
    <property type="component" value="Unassembled WGS sequence"/>
</dbReference>
<dbReference type="EMBL" id="BLIY01000017">
    <property type="protein sequence ID" value="GFE54799.1"/>
    <property type="molecule type" value="Genomic_DNA"/>
</dbReference>
<comment type="caution">
    <text evidence="4">The sequence shown here is derived from an EMBL/GenBank/DDBJ whole genome shotgun (WGS) entry which is preliminary data.</text>
</comment>
<organism evidence="4 5">
    <name type="scientific">Babesia ovis</name>
    <dbReference type="NCBI Taxonomy" id="5869"/>
    <lineage>
        <taxon>Eukaryota</taxon>
        <taxon>Sar</taxon>
        <taxon>Alveolata</taxon>
        <taxon>Apicomplexa</taxon>
        <taxon>Aconoidasida</taxon>
        <taxon>Piroplasmida</taxon>
        <taxon>Babesiidae</taxon>
        <taxon>Babesia</taxon>
    </lineage>
</organism>
<dbReference type="Pfam" id="PF08701">
    <property type="entry name" value="GN3L_Grn1"/>
    <property type="match status" value="1"/>
</dbReference>
<sequence>MVKLKKGSKRQELARKYNIQRMVSAHKKKARKLKNKGELTLTRRKPPQIPNCIFKKEVLENIKRTKRITDAHAMEKKEQHTS</sequence>
<dbReference type="OrthoDB" id="360900at2759"/>
<evidence type="ECO:0000256" key="1">
    <source>
        <dbReference type="ARBA" id="ARBA00004123"/>
    </source>
</evidence>
<evidence type="ECO:0000256" key="2">
    <source>
        <dbReference type="ARBA" id="ARBA00023242"/>
    </source>
</evidence>
<protein>
    <submittedName>
        <fullName evidence="4">GNL3L Grn1</fullName>
    </submittedName>
</protein>
<feature type="domain" description="Guanine nucleotide-binding protein-like 3 N-terminal" evidence="3">
    <location>
        <begin position="14"/>
        <end position="80"/>
    </location>
</feature>
<dbReference type="AlphaFoldDB" id="A0A9W5TAV8"/>
<evidence type="ECO:0000259" key="3">
    <source>
        <dbReference type="Pfam" id="PF08701"/>
    </source>
</evidence>